<proteinExistence type="predicted"/>
<dbReference type="RefSeq" id="WP_371840115.1">
    <property type="nucleotide sequence ID" value="NZ_JBGMEK010000042.1"/>
</dbReference>
<gene>
    <name evidence="1" type="ORF">ACCI49_16135</name>
</gene>
<dbReference type="Proteomes" id="UP001569428">
    <property type="component" value="Unassembled WGS sequence"/>
</dbReference>
<sequence length="71" mass="8051">MFFSTEEEAKEHAEGEIPDYCQDTWDEEVEGVLVGKVSFVATKTNVKELPPGSEFDYICDYKLLPPAKEGY</sequence>
<reference evidence="1 2" key="1">
    <citation type="submission" date="2024-08" db="EMBL/GenBank/DDBJ databases">
        <authorList>
            <person name="Ishaq N."/>
        </authorList>
    </citation>
    <scope>NUCLEOTIDE SEQUENCE [LARGE SCALE GENOMIC DNA]</scope>
    <source>
        <strain evidence="1 2">DSM 18651</strain>
    </source>
</reference>
<organism evidence="1 2">
    <name type="scientific">Microbulbifer epialgicus</name>
    <dbReference type="NCBI Taxonomy" id="393907"/>
    <lineage>
        <taxon>Bacteria</taxon>
        <taxon>Pseudomonadati</taxon>
        <taxon>Pseudomonadota</taxon>
        <taxon>Gammaproteobacteria</taxon>
        <taxon>Cellvibrionales</taxon>
        <taxon>Microbulbiferaceae</taxon>
        <taxon>Microbulbifer</taxon>
    </lineage>
</organism>
<accession>A0ABV4P2B4</accession>
<comment type="caution">
    <text evidence="1">The sequence shown here is derived from an EMBL/GenBank/DDBJ whole genome shotgun (WGS) entry which is preliminary data.</text>
</comment>
<evidence type="ECO:0000313" key="2">
    <source>
        <dbReference type="Proteomes" id="UP001569428"/>
    </source>
</evidence>
<protein>
    <submittedName>
        <fullName evidence="1">Uncharacterized protein</fullName>
    </submittedName>
</protein>
<dbReference type="EMBL" id="JBGMEK010000042">
    <property type="protein sequence ID" value="MFA0812442.1"/>
    <property type="molecule type" value="Genomic_DNA"/>
</dbReference>
<evidence type="ECO:0000313" key="1">
    <source>
        <dbReference type="EMBL" id="MFA0812442.1"/>
    </source>
</evidence>
<name>A0ABV4P2B4_9GAMM</name>
<keyword evidence="2" id="KW-1185">Reference proteome</keyword>